<sequence length="362" mass="40275">MRKALLTGMFTLLVVAGCLDRNEKTEENEPADQAVIKNQQVNTLAEQLEEPWEIVEAGESIYISERSGAIVEVTDKKQHRKPVELDAPLADEPESGLLGLAFPKNFEEEGRAYTYYSYQTEQGVFQRISEIKEMDDHWLETKTIVDKIPGGRVHHGGRLEIGPDDKLYATVGDATNESAAQDRNSLSGSILRINQDGSIPEDNPFSGSFIYSWGHRNHQGLAWDEQGNLYATEHGSQAHDEINLIESGSNYGWPEIEGGEQAENMESPILHSSDDTWAPSGMDFYQGNFIFASLRGESVRSFNPDNKNQQVLVEGYGRIRDVLAGGDGIYFITNNTDGRGNPGKQDDRLLYISLENESVTAN</sequence>
<dbReference type="PANTHER" id="PTHR19328">
    <property type="entry name" value="HEDGEHOG-INTERACTING PROTEIN"/>
    <property type="match status" value="1"/>
</dbReference>
<evidence type="ECO:0000313" key="3">
    <source>
        <dbReference type="Proteomes" id="UP000198694"/>
    </source>
</evidence>
<gene>
    <name evidence="2" type="ORF">SAMN05216243_2706</name>
</gene>
<feature type="domain" description="Glucose/Sorbosone dehydrogenase" evidence="1">
    <location>
        <begin position="48"/>
        <end position="339"/>
    </location>
</feature>
<dbReference type="InterPro" id="IPR011042">
    <property type="entry name" value="6-blade_b-propeller_TolB-like"/>
</dbReference>
<dbReference type="RefSeq" id="WP_245690145.1">
    <property type="nucleotide sequence ID" value="NZ_FNFL01000004.1"/>
</dbReference>
<evidence type="ECO:0000259" key="1">
    <source>
        <dbReference type="Pfam" id="PF07995"/>
    </source>
</evidence>
<reference evidence="2 3" key="1">
    <citation type="submission" date="2016-10" db="EMBL/GenBank/DDBJ databases">
        <authorList>
            <person name="de Groot N.N."/>
        </authorList>
    </citation>
    <scope>NUCLEOTIDE SEQUENCE [LARGE SCALE GENOMIC DNA]</scope>
    <source>
        <strain evidence="2 3">CGMCC 1.6502</strain>
    </source>
</reference>
<name>A0A1G9AT27_9BACI</name>
<dbReference type="InterPro" id="IPR012938">
    <property type="entry name" value="Glc/Sorbosone_DH"/>
</dbReference>
<proteinExistence type="predicted"/>
<organism evidence="2 3">
    <name type="scientific">Sediminibacillus albus</name>
    <dbReference type="NCBI Taxonomy" id="407036"/>
    <lineage>
        <taxon>Bacteria</taxon>
        <taxon>Bacillati</taxon>
        <taxon>Bacillota</taxon>
        <taxon>Bacilli</taxon>
        <taxon>Bacillales</taxon>
        <taxon>Bacillaceae</taxon>
        <taxon>Sediminibacillus</taxon>
    </lineage>
</organism>
<dbReference type="Gene3D" id="2.120.10.30">
    <property type="entry name" value="TolB, C-terminal domain"/>
    <property type="match status" value="1"/>
</dbReference>
<dbReference type="Proteomes" id="UP000198694">
    <property type="component" value="Unassembled WGS sequence"/>
</dbReference>
<evidence type="ECO:0000313" key="2">
    <source>
        <dbReference type="EMBL" id="SDK30373.1"/>
    </source>
</evidence>
<protein>
    <submittedName>
        <fullName evidence="2">Glucose/arabinose dehydrogenase, beta-propeller fold</fullName>
    </submittedName>
</protein>
<dbReference type="EMBL" id="FNFL01000004">
    <property type="protein sequence ID" value="SDK30373.1"/>
    <property type="molecule type" value="Genomic_DNA"/>
</dbReference>
<keyword evidence="3" id="KW-1185">Reference proteome</keyword>
<dbReference type="Pfam" id="PF07995">
    <property type="entry name" value="GSDH"/>
    <property type="match status" value="1"/>
</dbReference>
<dbReference type="STRING" id="407036.SAMN05216243_2706"/>
<dbReference type="InterPro" id="IPR011041">
    <property type="entry name" value="Quinoprot_gluc/sorb_DH_b-prop"/>
</dbReference>
<dbReference type="PROSITE" id="PS51257">
    <property type="entry name" value="PROKAR_LIPOPROTEIN"/>
    <property type="match status" value="1"/>
</dbReference>
<accession>A0A1G9AT27</accession>
<dbReference type="AlphaFoldDB" id="A0A1G9AT27"/>
<dbReference type="PANTHER" id="PTHR19328:SF13">
    <property type="entry name" value="HIPL1 PROTEIN"/>
    <property type="match status" value="1"/>
</dbReference>
<dbReference type="SUPFAM" id="SSF50952">
    <property type="entry name" value="Soluble quinoprotein glucose dehydrogenase"/>
    <property type="match status" value="1"/>
</dbReference>